<dbReference type="PANTHER" id="PTHR40763">
    <property type="entry name" value="MEMBRANE PROTEIN-RELATED"/>
    <property type="match status" value="1"/>
</dbReference>
<dbReference type="PANTHER" id="PTHR40763:SF5">
    <property type="entry name" value="MEMBRANE PROTEIN"/>
    <property type="match status" value="1"/>
</dbReference>
<dbReference type="InterPro" id="IPR024425">
    <property type="entry name" value="LiaF-like_C"/>
</dbReference>
<name>A0A516Q0D1_9ACTN</name>
<gene>
    <name evidence="2" type="ORF">FOE78_14005</name>
</gene>
<dbReference type="OrthoDB" id="4772576at2"/>
<accession>A0A516Q0D1</accession>
<dbReference type="RefSeq" id="WP_143986842.1">
    <property type="nucleotide sequence ID" value="NZ_CP041692.1"/>
</dbReference>
<evidence type="ECO:0000313" key="2">
    <source>
        <dbReference type="EMBL" id="QDP96880.1"/>
    </source>
</evidence>
<organism evidence="2 3">
    <name type="scientific">Microlunatus elymi</name>
    <dbReference type="NCBI Taxonomy" id="2596828"/>
    <lineage>
        <taxon>Bacteria</taxon>
        <taxon>Bacillati</taxon>
        <taxon>Actinomycetota</taxon>
        <taxon>Actinomycetes</taxon>
        <taxon>Propionibacteriales</taxon>
        <taxon>Propionibacteriaceae</taxon>
        <taxon>Microlunatus</taxon>
    </lineage>
</organism>
<sequence length="127" mass="12916">MVDARADGLVAREGVRPQLAVLSETKARPTGIVEGKMSAVSVLGNVQLDLSHASIGTAGVVVSARAFLGAVNITVPADARVSMTGLPLIGSLSPTREPGPVDGPSVVVKAFAGMGSVTIHRAEPRDH</sequence>
<dbReference type="EMBL" id="CP041692">
    <property type="protein sequence ID" value="QDP96880.1"/>
    <property type="molecule type" value="Genomic_DNA"/>
</dbReference>
<protein>
    <recommendedName>
        <fullName evidence="1">Cell wall-active antibiotics response LiaF-like C-terminal domain-containing protein</fullName>
    </recommendedName>
</protein>
<dbReference type="Pfam" id="PF09922">
    <property type="entry name" value="LiaF-like_C"/>
    <property type="match status" value="1"/>
</dbReference>
<evidence type="ECO:0000313" key="3">
    <source>
        <dbReference type="Proteomes" id="UP000319263"/>
    </source>
</evidence>
<keyword evidence="3" id="KW-1185">Reference proteome</keyword>
<dbReference type="AlphaFoldDB" id="A0A516Q0D1"/>
<proteinExistence type="predicted"/>
<dbReference type="KEGG" id="mik:FOE78_14005"/>
<feature type="domain" description="Cell wall-active antibiotics response LiaF-like C-terminal" evidence="1">
    <location>
        <begin position="37"/>
        <end position="93"/>
    </location>
</feature>
<dbReference type="Proteomes" id="UP000319263">
    <property type="component" value="Chromosome"/>
</dbReference>
<evidence type="ECO:0000259" key="1">
    <source>
        <dbReference type="Pfam" id="PF09922"/>
    </source>
</evidence>
<reference evidence="2 3" key="1">
    <citation type="submission" date="2019-07" db="EMBL/GenBank/DDBJ databases">
        <title>Microlunatus dokdonensis sp. nov. isolated from the rhizospheric soil of the wild plant Elymus tsukushiensis.</title>
        <authorList>
            <person name="Ghim S.-Y."/>
            <person name="Hwang Y.-J."/>
            <person name="Son J.-S."/>
            <person name="Shin J.-H."/>
        </authorList>
    </citation>
    <scope>NUCLEOTIDE SEQUENCE [LARGE SCALE GENOMIC DNA]</scope>
    <source>
        <strain evidence="2 3">KUDC0627</strain>
    </source>
</reference>